<feature type="compositionally biased region" description="Low complexity" evidence="1">
    <location>
        <begin position="417"/>
        <end position="431"/>
    </location>
</feature>
<proteinExistence type="predicted"/>
<feature type="compositionally biased region" description="Polar residues" evidence="1">
    <location>
        <begin position="402"/>
        <end position="416"/>
    </location>
</feature>
<dbReference type="EMBL" id="MU004240">
    <property type="protein sequence ID" value="KAF2665563.1"/>
    <property type="molecule type" value="Genomic_DNA"/>
</dbReference>
<dbReference type="Proteomes" id="UP000799302">
    <property type="component" value="Unassembled WGS sequence"/>
</dbReference>
<feature type="compositionally biased region" description="Low complexity" evidence="1">
    <location>
        <begin position="124"/>
        <end position="136"/>
    </location>
</feature>
<gene>
    <name evidence="2" type="ORF">BT63DRAFT_68491</name>
</gene>
<name>A0A6A6U2S3_9PEZI</name>
<feature type="region of interest" description="Disordered" evidence="1">
    <location>
        <begin position="44"/>
        <end position="85"/>
    </location>
</feature>
<accession>A0A6A6U2S3</accession>
<feature type="region of interest" description="Disordered" evidence="1">
    <location>
        <begin position="98"/>
        <end position="136"/>
    </location>
</feature>
<keyword evidence="3" id="KW-1185">Reference proteome</keyword>
<organism evidence="2 3">
    <name type="scientific">Microthyrium microscopicum</name>
    <dbReference type="NCBI Taxonomy" id="703497"/>
    <lineage>
        <taxon>Eukaryota</taxon>
        <taxon>Fungi</taxon>
        <taxon>Dikarya</taxon>
        <taxon>Ascomycota</taxon>
        <taxon>Pezizomycotina</taxon>
        <taxon>Dothideomycetes</taxon>
        <taxon>Dothideomycetes incertae sedis</taxon>
        <taxon>Microthyriales</taxon>
        <taxon>Microthyriaceae</taxon>
        <taxon>Microthyrium</taxon>
    </lineage>
</organism>
<sequence length="578" mass="64281">MSTSDHAKTSELRDAEAQGRTLVAIAPVLITDISRCESITVDIVESSSPRESPQPFLEMTSSRLVSPPGETRDGDPDGRLSRNRQTHRMTALVRRLHMSSNPNLHEPHRSSDEHPRQRLEGSISTQRSSLSTTHRSSLAWSILSTTTSEEADPFGLKARRRSSAPATLRARDRYRDLAVSFLPFTLQIPSSDEEDSSSQGGGRRWSKSSRSTSGTADNNATGSDAHPNADGRRWSAYAMPIILKRASTTGSVDIKTLQHAYYESFQKGESSNRPPLASDLEHKEALVSVVTDKHEVHGVPLPLDLTSTPDHGSTVIGDGHETFEVSWHDSTSPERSTYLSPDHHRPLFVSPLKDAYFSEEDEQSELPLDRVNTKLSHWDWHRHTVVQGSKVNHRKQHHSSEHSSVPSTPCKSASRNSEVVVSGSQSQVESQNPSRRVSDSDTHIRFGSLPERNESGASTPVTVEVYDDTDGPPGSTRELSWDNHSEPDTSIVAPHEGTEHLDVINSDPTTPLRDRVLSNLSSSHVHFRDHRDSLELVRHRILRYRGSHVTGRRISGTRRSVTINTEEIVFDEKNEAED</sequence>
<feature type="compositionally biased region" description="Basic and acidic residues" evidence="1">
    <location>
        <begin position="105"/>
        <end position="119"/>
    </location>
</feature>
<evidence type="ECO:0000256" key="1">
    <source>
        <dbReference type="SAM" id="MobiDB-lite"/>
    </source>
</evidence>
<feature type="region of interest" description="Disordered" evidence="1">
    <location>
        <begin position="389"/>
        <end position="487"/>
    </location>
</feature>
<evidence type="ECO:0000313" key="3">
    <source>
        <dbReference type="Proteomes" id="UP000799302"/>
    </source>
</evidence>
<protein>
    <submittedName>
        <fullName evidence="2">Uncharacterized protein</fullName>
    </submittedName>
</protein>
<dbReference type="AlphaFoldDB" id="A0A6A6U2S3"/>
<reference evidence="2" key="1">
    <citation type="journal article" date="2020" name="Stud. Mycol.">
        <title>101 Dothideomycetes genomes: a test case for predicting lifestyles and emergence of pathogens.</title>
        <authorList>
            <person name="Haridas S."/>
            <person name="Albert R."/>
            <person name="Binder M."/>
            <person name="Bloem J."/>
            <person name="Labutti K."/>
            <person name="Salamov A."/>
            <person name="Andreopoulos B."/>
            <person name="Baker S."/>
            <person name="Barry K."/>
            <person name="Bills G."/>
            <person name="Bluhm B."/>
            <person name="Cannon C."/>
            <person name="Castanera R."/>
            <person name="Culley D."/>
            <person name="Daum C."/>
            <person name="Ezra D."/>
            <person name="Gonzalez J."/>
            <person name="Henrissat B."/>
            <person name="Kuo A."/>
            <person name="Liang C."/>
            <person name="Lipzen A."/>
            <person name="Lutzoni F."/>
            <person name="Magnuson J."/>
            <person name="Mondo S."/>
            <person name="Nolan M."/>
            <person name="Ohm R."/>
            <person name="Pangilinan J."/>
            <person name="Park H.-J."/>
            <person name="Ramirez L."/>
            <person name="Alfaro M."/>
            <person name="Sun H."/>
            <person name="Tritt A."/>
            <person name="Yoshinaga Y."/>
            <person name="Zwiers L.-H."/>
            <person name="Turgeon B."/>
            <person name="Goodwin S."/>
            <person name="Spatafora J."/>
            <person name="Crous P."/>
            <person name="Grigoriev I."/>
        </authorList>
    </citation>
    <scope>NUCLEOTIDE SEQUENCE</scope>
    <source>
        <strain evidence="2">CBS 115976</strain>
    </source>
</reference>
<evidence type="ECO:0000313" key="2">
    <source>
        <dbReference type="EMBL" id="KAF2665563.1"/>
    </source>
</evidence>
<feature type="region of interest" description="Disordered" evidence="1">
    <location>
        <begin position="189"/>
        <end position="231"/>
    </location>
</feature>
<feature type="compositionally biased region" description="Basic and acidic residues" evidence="1">
    <location>
        <begin position="70"/>
        <end position="80"/>
    </location>
</feature>